<proteinExistence type="predicted"/>
<dbReference type="eggNOG" id="KOG0252">
    <property type="taxonomic scope" value="Eukaryota"/>
</dbReference>
<dbReference type="EnsemblPlants" id="OGLUM04G18340.1">
    <property type="protein sequence ID" value="OGLUM04G18340.1"/>
    <property type="gene ID" value="OGLUM04G18340"/>
</dbReference>
<dbReference type="STRING" id="40148.A0A0D9ZN01"/>
<evidence type="ECO:0000313" key="2">
    <source>
        <dbReference type="EnsemblPlants" id="OGLUM04G18340.1"/>
    </source>
</evidence>
<reference evidence="2" key="1">
    <citation type="submission" date="2015-04" db="UniProtKB">
        <authorList>
            <consortium name="EnsemblPlants"/>
        </authorList>
    </citation>
    <scope>IDENTIFICATION</scope>
</reference>
<dbReference type="InterPro" id="IPR036259">
    <property type="entry name" value="MFS_trans_sf"/>
</dbReference>
<keyword evidence="1" id="KW-0472">Membrane</keyword>
<accession>A0A0D9ZN01</accession>
<dbReference type="Gene3D" id="1.20.1250.20">
    <property type="entry name" value="MFS general substrate transporter like domains"/>
    <property type="match status" value="1"/>
</dbReference>
<dbReference type="SUPFAM" id="SSF103473">
    <property type="entry name" value="MFS general substrate transporter"/>
    <property type="match status" value="1"/>
</dbReference>
<name>A0A0D9ZN01_9ORYZ</name>
<keyword evidence="1" id="KW-0812">Transmembrane</keyword>
<dbReference type="Gramene" id="OGLUM04G18340.1">
    <property type="protein sequence ID" value="OGLUM04G18340.1"/>
    <property type="gene ID" value="OGLUM04G18340"/>
</dbReference>
<keyword evidence="1" id="KW-1133">Transmembrane helix</keyword>
<feature type="transmembrane region" description="Helical" evidence="1">
    <location>
        <begin position="87"/>
        <end position="105"/>
    </location>
</feature>
<dbReference type="Proteomes" id="UP000026961">
    <property type="component" value="Chromosome 4"/>
</dbReference>
<evidence type="ECO:0000313" key="3">
    <source>
        <dbReference type="Proteomes" id="UP000026961"/>
    </source>
</evidence>
<protein>
    <recommendedName>
        <fullName evidence="4">Major facilitator superfamily (MFS) profile domain-containing protein</fullName>
    </recommendedName>
</protein>
<dbReference type="AlphaFoldDB" id="A0A0D9ZN01"/>
<dbReference type="HOGENOM" id="CLU_173604_0_0_1"/>
<evidence type="ECO:0008006" key="4">
    <source>
        <dbReference type="Google" id="ProtNLM"/>
    </source>
</evidence>
<keyword evidence="3" id="KW-1185">Reference proteome</keyword>
<organism evidence="2">
    <name type="scientific">Oryza glumipatula</name>
    <dbReference type="NCBI Taxonomy" id="40148"/>
    <lineage>
        <taxon>Eukaryota</taxon>
        <taxon>Viridiplantae</taxon>
        <taxon>Streptophyta</taxon>
        <taxon>Embryophyta</taxon>
        <taxon>Tracheophyta</taxon>
        <taxon>Spermatophyta</taxon>
        <taxon>Magnoliopsida</taxon>
        <taxon>Liliopsida</taxon>
        <taxon>Poales</taxon>
        <taxon>Poaceae</taxon>
        <taxon>BOP clade</taxon>
        <taxon>Oryzoideae</taxon>
        <taxon>Oryzeae</taxon>
        <taxon>Oryzinae</taxon>
        <taxon>Oryza</taxon>
    </lineage>
</organism>
<sequence length="124" mass="13221">MEAQKQKKWLLNLDDDNDNDDVLATFIVPAEIYPARLCATSHGISAASGKVGAIIGSFGFLYLAQSPDPAKAAAHGYPPGIGVRNSLFTLTGCSLLGFLLTFLVPEPKGKSLEEMSRENEVGQP</sequence>
<reference evidence="2" key="2">
    <citation type="submission" date="2018-05" db="EMBL/GenBank/DDBJ databases">
        <title>OgluRS3 (Oryza glumaepatula Reference Sequence Version 3).</title>
        <authorList>
            <person name="Zhang J."/>
            <person name="Kudrna D."/>
            <person name="Lee S."/>
            <person name="Talag J."/>
            <person name="Welchert J."/>
            <person name="Wing R.A."/>
        </authorList>
    </citation>
    <scope>NUCLEOTIDE SEQUENCE [LARGE SCALE GENOMIC DNA]</scope>
</reference>
<evidence type="ECO:0000256" key="1">
    <source>
        <dbReference type="SAM" id="Phobius"/>
    </source>
</evidence>